<keyword evidence="2" id="KW-1185">Reference proteome</keyword>
<dbReference type="EMBL" id="JBIEKR010000017">
    <property type="protein sequence ID" value="MFG6274250.1"/>
    <property type="molecule type" value="Genomic_DNA"/>
</dbReference>
<reference evidence="1 2" key="1">
    <citation type="submission" date="2024-10" db="EMBL/GenBank/DDBJ databases">
        <authorList>
            <person name="Sang B.-I."/>
            <person name="Prabhaharan D."/>
        </authorList>
    </citation>
    <scope>NUCLEOTIDE SEQUENCE [LARGE SCALE GENOMIC DNA]</scope>
    <source>
        <strain evidence="1 2">MH</strain>
    </source>
</reference>
<name>A0ABW7DS91_9FIRM</name>
<evidence type="ECO:0000313" key="1">
    <source>
        <dbReference type="EMBL" id="MFG6274250.1"/>
    </source>
</evidence>
<accession>A0ABW7DS91</accession>
<dbReference type="SUPFAM" id="SSF57662">
    <property type="entry name" value="Ferredoxin thioredoxin reductase (FTR), catalytic beta chain"/>
    <property type="match status" value="1"/>
</dbReference>
<dbReference type="Pfam" id="PF02943">
    <property type="entry name" value="FeThRed_B"/>
    <property type="match status" value="1"/>
</dbReference>
<gene>
    <name evidence="1" type="ORF">ACGTZG_13770</name>
</gene>
<dbReference type="Gene3D" id="3.90.460.10">
    <property type="entry name" value="Ferredoxin thioredoxin reductase catalytic beta subunit"/>
    <property type="match status" value="1"/>
</dbReference>
<comment type="caution">
    <text evidence="1">The sequence shown here is derived from an EMBL/GenBank/DDBJ whole genome shotgun (WGS) entry which is preliminary data.</text>
</comment>
<organism evidence="1 2">
    <name type="scientific">Megasphaera hexanoica</name>
    <dbReference type="NCBI Taxonomy" id="1675036"/>
    <lineage>
        <taxon>Bacteria</taxon>
        <taxon>Bacillati</taxon>
        <taxon>Bacillota</taxon>
        <taxon>Negativicutes</taxon>
        <taxon>Veillonellales</taxon>
        <taxon>Veillonellaceae</taxon>
        <taxon>Megasphaera</taxon>
    </lineage>
</organism>
<dbReference type="RefSeq" id="WP_372237436.1">
    <property type="nucleotide sequence ID" value="NZ_CP011940.1"/>
</dbReference>
<proteinExistence type="predicted"/>
<dbReference type="InterPro" id="IPR036644">
    <property type="entry name" value="FTR_bsu_sf"/>
</dbReference>
<sequence>MAVTKQSKVYDTITARLEMNDGYCPCQPSKTHDTLCPCKYMRKYNTCRCGLYVKAEGKDE</sequence>
<dbReference type="Proteomes" id="UP001605989">
    <property type="component" value="Unassembled WGS sequence"/>
</dbReference>
<protein>
    <submittedName>
        <fullName evidence="1">Ferredoxin-thioredoxin reductase catalytic domain-containing protein</fullName>
    </submittedName>
</protein>
<evidence type="ECO:0000313" key="2">
    <source>
        <dbReference type="Proteomes" id="UP001605989"/>
    </source>
</evidence>
<dbReference type="InterPro" id="IPR004209">
    <property type="entry name" value="FTR_bsu"/>
</dbReference>